<keyword evidence="4 8" id="KW-0819">tRNA processing</keyword>
<dbReference type="Gene3D" id="1.20.59.20">
    <property type="match status" value="1"/>
</dbReference>
<evidence type="ECO:0000256" key="8">
    <source>
        <dbReference type="HAMAP-Rule" id="MF_01161"/>
    </source>
</evidence>
<dbReference type="Proteomes" id="UP000639274">
    <property type="component" value="Chromosome"/>
</dbReference>
<evidence type="ECO:0000256" key="4">
    <source>
        <dbReference type="ARBA" id="ARBA00022694"/>
    </source>
</evidence>
<keyword evidence="6 8" id="KW-0067">ATP-binding</keyword>
<dbReference type="Gene3D" id="3.40.50.620">
    <property type="entry name" value="HUPs"/>
    <property type="match status" value="1"/>
</dbReference>
<evidence type="ECO:0000256" key="6">
    <source>
        <dbReference type="ARBA" id="ARBA00022840"/>
    </source>
</evidence>
<evidence type="ECO:0000313" key="10">
    <source>
        <dbReference type="EMBL" id="QSX80031.1"/>
    </source>
</evidence>
<dbReference type="InterPro" id="IPR012796">
    <property type="entry name" value="Lysidine-tRNA-synth_C"/>
</dbReference>
<dbReference type="EC" id="6.3.4.19" evidence="8"/>
<sequence length="436" mass="47100">MDAFLSEDTLARTGSGGFVVALSGGLDSCVLLHLLAAQPQARARGLRALHVHHGLQAQADAWSRHCAGLCHALDVPLSIARVEVSHGEGEGLEAAARRARHAAFEAGIADGDVLALAHHLDDQAETFLLRALRGSGPEGLAAMTPWRPFGLGWMWRPLLGLTRAQLEAHARAHGLRWMEDPSNRDTTLDRNFLRHRVLPLLRERWPHAGAALARSAALSGEAHALLAAEDAQALALARTADPAVLSRAALRDLEPARRARALRRWIQELGLPPLPGQGLVHIERDLLFADGDARARFDWRQARVQAWADLLHAGVIRDALPAAFTQAWDGGAPLALPGGGMLIVEGAARFDPPVLVSARQGGERITLPGRSHSHALKHVLQDQCIPPWERERLPLLSTAAGEVLAAGDLVLSATMDTWLRERGARLRWTPSESIPG</sequence>
<evidence type="ECO:0000256" key="5">
    <source>
        <dbReference type="ARBA" id="ARBA00022741"/>
    </source>
</evidence>
<protein>
    <recommendedName>
        <fullName evidence="8">tRNA(Ile)-lysidine synthase</fullName>
        <ecNumber evidence="8">6.3.4.19</ecNumber>
    </recommendedName>
    <alternativeName>
        <fullName evidence="8">tRNA(Ile)-2-lysyl-cytidine synthase</fullName>
    </alternativeName>
    <alternativeName>
        <fullName evidence="8">tRNA(Ile)-lysidine synthetase</fullName>
    </alternativeName>
</protein>
<dbReference type="EMBL" id="CP071518">
    <property type="protein sequence ID" value="QSX80031.1"/>
    <property type="molecule type" value="Genomic_DNA"/>
</dbReference>
<keyword evidence="3 8" id="KW-0436">Ligase</keyword>
<dbReference type="InterPro" id="IPR012094">
    <property type="entry name" value="tRNA_Ile_lys_synt"/>
</dbReference>
<name>A0A974Y245_9GAMM</name>
<comment type="similarity">
    <text evidence="8">Belongs to the tRNA(Ile)-lysidine synthase family.</text>
</comment>
<accession>A0A974Y245</accession>
<dbReference type="InterPro" id="IPR011063">
    <property type="entry name" value="TilS/TtcA_N"/>
</dbReference>
<keyword evidence="2 8" id="KW-0963">Cytoplasm</keyword>
<dbReference type="SUPFAM" id="SSF82829">
    <property type="entry name" value="MesJ substrate recognition domain-like"/>
    <property type="match status" value="1"/>
</dbReference>
<dbReference type="CDD" id="cd01992">
    <property type="entry name" value="TilS_N"/>
    <property type="match status" value="1"/>
</dbReference>
<reference evidence="10 11" key="1">
    <citation type="submission" date="2021-03" db="EMBL/GenBank/DDBJ databases">
        <title>Lysobacter sp. nov. isolated from soil of gangwondo yeongwol, south Korea.</title>
        <authorList>
            <person name="Kim K.R."/>
            <person name="Kim K.H."/>
            <person name="Jeon C.O."/>
        </authorList>
    </citation>
    <scope>NUCLEOTIDE SEQUENCE [LARGE SCALE GENOMIC DNA]</scope>
    <source>
        <strain evidence="10 11">R19</strain>
    </source>
</reference>
<evidence type="ECO:0000256" key="3">
    <source>
        <dbReference type="ARBA" id="ARBA00022598"/>
    </source>
</evidence>
<dbReference type="GO" id="GO:0032267">
    <property type="term" value="F:tRNA(Ile)-lysidine synthase activity"/>
    <property type="evidence" value="ECO:0007669"/>
    <property type="project" value="UniProtKB-EC"/>
</dbReference>
<comment type="domain">
    <text evidence="8">The N-terminal region contains the highly conserved SGGXDS motif, predicted to be a P-loop motif involved in ATP binding.</text>
</comment>
<organism evidence="10 11">
    <name type="scientific">Agrilutibacter solisilvae</name>
    <dbReference type="NCBI Taxonomy" id="2763317"/>
    <lineage>
        <taxon>Bacteria</taxon>
        <taxon>Pseudomonadati</taxon>
        <taxon>Pseudomonadota</taxon>
        <taxon>Gammaproteobacteria</taxon>
        <taxon>Lysobacterales</taxon>
        <taxon>Lysobacteraceae</taxon>
        <taxon>Agrilutibacter</taxon>
    </lineage>
</organism>
<dbReference type="PANTHER" id="PTHR43033:SF1">
    <property type="entry name" value="TRNA(ILE)-LYSIDINE SYNTHASE-RELATED"/>
    <property type="match status" value="1"/>
</dbReference>
<dbReference type="InterPro" id="IPR014729">
    <property type="entry name" value="Rossmann-like_a/b/a_fold"/>
</dbReference>
<evidence type="ECO:0000256" key="2">
    <source>
        <dbReference type="ARBA" id="ARBA00022490"/>
    </source>
</evidence>
<dbReference type="SUPFAM" id="SSF52402">
    <property type="entry name" value="Adenine nucleotide alpha hydrolases-like"/>
    <property type="match status" value="1"/>
</dbReference>
<feature type="domain" description="Lysidine-tRNA(Ile) synthetase C-terminal" evidence="9">
    <location>
        <begin position="354"/>
        <end position="428"/>
    </location>
</feature>
<dbReference type="Pfam" id="PF11734">
    <property type="entry name" value="TilS_C"/>
    <property type="match status" value="1"/>
</dbReference>
<comment type="subcellular location">
    <subcellularLocation>
        <location evidence="1 8">Cytoplasm</location>
    </subcellularLocation>
</comment>
<keyword evidence="5 8" id="KW-0547">Nucleotide-binding</keyword>
<dbReference type="SMART" id="SM00977">
    <property type="entry name" value="TilS_C"/>
    <property type="match status" value="1"/>
</dbReference>
<dbReference type="Pfam" id="PF01171">
    <property type="entry name" value="ATP_bind_3"/>
    <property type="match status" value="1"/>
</dbReference>
<dbReference type="InterPro" id="IPR012795">
    <property type="entry name" value="tRNA_Ile_lys_synt_N"/>
</dbReference>
<dbReference type="Pfam" id="PF09179">
    <property type="entry name" value="TilS"/>
    <property type="match status" value="1"/>
</dbReference>
<gene>
    <name evidence="8 10" type="primary">tilS</name>
    <name evidence="10" type="ORF">I8J32_010545</name>
</gene>
<comment type="catalytic activity">
    <reaction evidence="7 8">
        <text>cytidine(34) in tRNA(Ile2) + L-lysine + ATP = lysidine(34) in tRNA(Ile2) + AMP + diphosphate + H(+)</text>
        <dbReference type="Rhea" id="RHEA:43744"/>
        <dbReference type="Rhea" id="RHEA-COMP:10625"/>
        <dbReference type="Rhea" id="RHEA-COMP:10670"/>
        <dbReference type="ChEBI" id="CHEBI:15378"/>
        <dbReference type="ChEBI" id="CHEBI:30616"/>
        <dbReference type="ChEBI" id="CHEBI:32551"/>
        <dbReference type="ChEBI" id="CHEBI:33019"/>
        <dbReference type="ChEBI" id="CHEBI:82748"/>
        <dbReference type="ChEBI" id="CHEBI:83665"/>
        <dbReference type="ChEBI" id="CHEBI:456215"/>
        <dbReference type="EC" id="6.3.4.19"/>
    </reaction>
</comment>
<proteinExistence type="inferred from homology"/>
<feature type="binding site" evidence="8">
    <location>
        <begin position="23"/>
        <end position="28"/>
    </location>
    <ligand>
        <name>ATP</name>
        <dbReference type="ChEBI" id="CHEBI:30616"/>
    </ligand>
</feature>
<evidence type="ECO:0000256" key="1">
    <source>
        <dbReference type="ARBA" id="ARBA00004496"/>
    </source>
</evidence>
<dbReference type="KEGG" id="lsf:I8J32_010545"/>
<dbReference type="InterPro" id="IPR015262">
    <property type="entry name" value="tRNA_Ile_lys_synt_subst-bd"/>
</dbReference>
<dbReference type="HAMAP" id="MF_01161">
    <property type="entry name" value="tRNA_Ile_lys_synt"/>
    <property type="match status" value="1"/>
</dbReference>
<evidence type="ECO:0000313" key="11">
    <source>
        <dbReference type="Proteomes" id="UP000639274"/>
    </source>
</evidence>
<dbReference type="PANTHER" id="PTHR43033">
    <property type="entry name" value="TRNA(ILE)-LYSIDINE SYNTHASE-RELATED"/>
    <property type="match status" value="1"/>
</dbReference>
<dbReference type="NCBIfam" id="TIGR02432">
    <property type="entry name" value="lysidine_TilS_N"/>
    <property type="match status" value="1"/>
</dbReference>
<comment type="function">
    <text evidence="8">Ligates lysine onto the cytidine present at position 34 of the AUA codon-specific tRNA(Ile) that contains the anticodon CAU, in an ATP-dependent manner. Cytidine is converted to lysidine, thus changing the amino acid specificity of the tRNA from methionine to isoleucine.</text>
</comment>
<keyword evidence="11" id="KW-1185">Reference proteome</keyword>
<dbReference type="GO" id="GO:0005524">
    <property type="term" value="F:ATP binding"/>
    <property type="evidence" value="ECO:0007669"/>
    <property type="project" value="UniProtKB-UniRule"/>
</dbReference>
<evidence type="ECO:0000259" key="9">
    <source>
        <dbReference type="SMART" id="SM00977"/>
    </source>
</evidence>
<dbReference type="AlphaFoldDB" id="A0A974Y245"/>
<dbReference type="NCBIfam" id="TIGR02433">
    <property type="entry name" value="lysidine_TilS_C"/>
    <property type="match status" value="1"/>
</dbReference>
<dbReference type="GO" id="GO:0006400">
    <property type="term" value="P:tRNA modification"/>
    <property type="evidence" value="ECO:0007669"/>
    <property type="project" value="UniProtKB-UniRule"/>
</dbReference>
<dbReference type="RefSeq" id="WP_200613084.1">
    <property type="nucleotide sequence ID" value="NZ_CP071518.1"/>
</dbReference>
<dbReference type="SUPFAM" id="SSF56037">
    <property type="entry name" value="PheT/TilS domain"/>
    <property type="match status" value="1"/>
</dbReference>
<evidence type="ECO:0000256" key="7">
    <source>
        <dbReference type="ARBA" id="ARBA00048539"/>
    </source>
</evidence>
<dbReference type="GO" id="GO:0005737">
    <property type="term" value="C:cytoplasm"/>
    <property type="evidence" value="ECO:0007669"/>
    <property type="project" value="UniProtKB-SubCell"/>
</dbReference>